<evidence type="ECO:0000313" key="2">
    <source>
        <dbReference type="Proteomes" id="UP000239239"/>
    </source>
</evidence>
<dbReference type="PIRSF" id="PIRSF021898">
    <property type="entry name" value="UCP021898"/>
    <property type="match status" value="1"/>
</dbReference>
<dbReference type="InterPro" id="IPR046249">
    <property type="entry name" value="DUF6282"/>
</dbReference>
<dbReference type="RefSeq" id="WP_027229040.1">
    <property type="nucleotide sequence ID" value="NZ_CP017601.1"/>
</dbReference>
<dbReference type="EMBL" id="PQWY01000019">
    <property type="protein sequence ID" value="PPK29139.1"/>
    <property type="molecule type" value="Genomic_DNA"/>
</dbReference>
<organism evidence="1 2">
    <name type="scientific">Legionella pneumophila</name>
    <dbReference type="NCBI Taxonomy" id="446"/>
    <lineage>
        <taxon>Bacteria</taxon>
        <taxon>Pseudomonadati</taxon>
        <taxon>Pseudomonadota</taxon>
        <taxon>Gammaproteobacteria</taxon>
        <taxon>Legionellales</taxon>
        <taxon>Legionellaceae</taxon>
        <taxon>Legionella</taxon>
    </lineage>
</organism>
<proteinExistence type="predicted"/>
<protein>
    <submittedName>
        <fullName evidence="1">Uncharacterized protein</fullName>
    </submittedName>
</protein>
<sequence>MLSLKKLKFIDIHYHATPDLYIRRRNAIEAGKLYHSLYGAVVLKSHIGSTGVQATIGQEMGLPVFPSVVLNHINGGINYRAIIRALSEYQPLFSGKMIVDFPTITGRKFQSKLSRKLTHDNLKQYTQQVETLFGSKQQLRKEVIDILKMARDYPIVLTSGHASRDEIYRLIDACNQYDVPSLLLSQPSNPLTGLKFPELNELLKNEWLWVEQTALTFILGHQDKQDFSQVLTHLPRVIYSSDLGQPSQMDIPEWLHFSKRIFHELDLSEKRKEELLLSNAIALLNL</sequence>
<evidence type="ECO:0000313" key="1">
    <source>
        <dbReference type="EMBL" id="PPK29139.1"/>
    </source>
</evidence>
<comment type="caution">
    <text evidence="1">The sequence shown here is derived from an EMBL/GenBank/DDBJ whole genome shotgun (WGS) entry which is preliminary data.</text>
</comment>
<dbReference type="Proteomes" id="UP000239239">
    <property type="component" value="Unassembled WGS sequence"/>
</dbReference>
<dbReference type="InterPro" id="IPR016797">
    <property type="entry name" value="UCP021898"/>
</dbReference>
<dbReference type="Pfam" id="PF19799">
    <property type="entry name" value="DUF6282"/>
    <property type="match status" value="1"/>
</dbReference>
<reference evidence="1 2" key="1">
    <citation type="submission" date="2018-02" db="EMBL/GenBank/DDBJ databases">
        <title>Draft genome sequences of four Legionella pneumophila clinical strains isolated in Ontario.</title>
        <authorList>
            <person name="Fortuna A."/>
            <person name="Ramnarine R."/>
            <person name="Li A."/>
            <person name="Frantz C."/>
            <person name="Mallo G."/>
        </authorList>
    </citation>
    <scope>NUCLEOTIDE SEQUENCE [LARGE SCALE GENOMIC DNA]</scope>
    <source>
        <strain evidence="1 2">LG61</strain>
    </source>
</reference>
<accession>A0A2S6EVB8</accession>
<dbReference type="AlphaFoldDB" id="A0A2S6EVB8"/>
<name>A0A2S6EVB8_LEGPN</name>
<dbReference type="OrthoDB" id="9789440at2"/>
<gene>
    <name evidence="1" type="ORF">C3928_14280</name>
</gene>